<dbReference type="PANTHER" id="PTHR43333:SF1">
    <property type="entry name" value="D-ISOMER SPECIFIC 2-HYDROXYACID DEHYDROGENASE NAD-BINDING DOMAIN-CONTAINING PROTEIN"/>
    <property type="match status" value="1"/>
</dbReference>
<organism evidence="7 8">
    <name type="scientific">Enterococcus canintestini</name>
    <dbReference type="NCBI Taxonomy" id="317010"/>
    <lineage>
        <taxon>Bacteria</taxon>
        <taxon>Bacillati</taxon>
        <taxon>Bacillota</taxon>
        <taxon>Bacilli</taxon>
        <taxon>Lactobacillales</taxon>
        <taxon>Enterococcaceae</taxon>
        <taxon>Enterococcus</taxon>
    </lineage>
</organism>
<dbReference type="Pfam" id="PF00389">
    <property type="entry name" value="2-Hacid_dh"/>
    <property type="match status" value="1"/>
</dbReference>
<evidence type="ECO:0000256" key="4">
    <source>
        <dbReference type="RuleBase" id="RU003719"/>
    </source>
</evidence>
<dbReference type="SUPFAM" id="SSF52283">
    <property type="entry name" value="Formate/glycerate dehydrogenase catalytic domain-like"/>
    <property type="match status" value="1"/>
</dbReference>
<dbReference type="AlphaFoldDB" id="A0A1L8RAK2"/>
<name>A0A1L8RAK2_9ENTE</name>
<dbReference type="OrthoDB" id="9805416at2"/>
<feature type="domain" description="D-isomer specific 2-hydroxyacid dehydrogenase catalytic" evidence="5">
    <location>
        <begin position="41"/>
        <end position="303"/>
    </location>
</feature>
<dbReference type="InterPro" id="IPR006139">
    <property type="entry name" value="D-isomer_2_OHA_DH_cat_dom"/>
</dbReference>
<proteinExistence type="inferred from homology"/>
<evidence type="ECO:0000313" key="8">
    <source>
        <dbReference type="Proteomes" id="UP000182835"/>
    </source>
</evidence>
<dbReference type="Gene3D" id="3.40.50.720">
    <property type="entry name" value="NAD(P)-binding Rossmann-like Domain"/>
    <property type="match status" value="2"/>
</dbReference>
<comment type="caution">
    <text evidence="7">The sequence shown here is derived from an EMBL/GenBank/DDBJ whole genome shotgun (WGS) entry which is preliminary data.</text>
</comment>
<keyword evidence="3" id="KW-0520">NAD</keyword>
<dbReference type="STRING" id="317010.RU96_GL000267"/>
<sequence>MTKFILSQRSFKSEYLDQMKKIAPQFQFITEIHAKEDWEKVAVTIGWQKEWQPLLALNSNLKWVQSISAGVDYLPLKDFESKNILLTNAKGIHKEAISEHVLTTILMRLRGFNEAAIGQRHKKWSQAVFYGKLEEQKILIIGTGQIGQELAKTLKLLGNQPVGVNTTGHKVANFEQTFAISQLKSIVKQFDFVINILPLTTQTHHLYDADFFNVMKHTATFVNVGRGASVDTNALLVALQKRSIAYAALDVFEEEPLLQTNPLWQLDNILITPHIAGMVPHFQQKFMAIFLQNLTSFVSNQSVVKNQVDLKKGY</sequence>
<dbReference type="SUPFAM" id="SSF51735">
    <property type="entry name" value="NAD(P)-binding Rossmann-fold domains"/>
    <property type="match status" value="1"/>
</dbReference>
<dbReference type="Pfam" id="PF02826">
    <property type="entry name" value="2-Hacid_dh_C"/>
    <property type="match status" value="1"/>
</dbReference>
<protein>
    <recommendedName>
        <fullName evidence="9">Hydroxyacid dehydrogenase</fullName>
    </recommendedName>
</protein>
<reference evidence="7 8" key="1">
    <citation type="submission" date="2014-12" db="EMBL/GenBank/DDBJ databases">
        <title>Draft genome sequences of 29 type strains of Enterococci.</title>
        <authorList>
            <person name="Zhong Z."/>
            <person name="Sun Z."/>
            <person name="Liu W."/>
            <person name="Zhang W."/>
            <person name="Zhang H."/>
        </authorList>
    </citation>
    <scope>NUCLEOTIDE SEQUENCE [LARGE SCALE GENOMIC DNA]</scope>
    <source>
        <strain evidence="7 8">DSM 21207</strain>
    </source>
</reference>
<feature type="domain" description="D-isomer specific 2-hydroxyacid dehydrogenase NAD-binding" evidence="6">
    <location>
        <begin position="103"/>
        <end position="276"/>
    </location>
</feature>
<evidence type="ECO:0000259" key="6">
    <source>
        <dbReference type="Pfam" id="PF02826"/>
    </source>
</evidence>
<evidence type="ECO:0008006" key="9">
    <source>
        <dbReference type="Google" id="ProtNLM"/>
    </source>
</evidence>
<dbReference type="GO" id="GO:0016616">
    <property type="term" value="F:oxidoreductase activity, acting on the CH-OH group of donors, NAD or NADP as acceptor"/>
    <property type="evidence" value="ECO:0007669"/>
    <property type="project" value="InterPro"/>
</dbReference>
<evidence type="ECO:0000256" key="2">
    <source>
        <dbReference type="ARBA" id="ARBA00023002"/>
    </source>
</evidence>
<evidence type="ECO:0000259" key="5">
    <source>
        <dbReference type="Pfam" id="PF00389"/>
    </source>
</evidence>
<dbReference type="InterPro" id="IPR006140">
    <property type="entry name" value="D-isomer_DH_NAD-bd"/>
</dbReference>
<dbReference type="EMBL" id="JXKG01000001">
    <property type="protein sequence ID" value="OJG16800.1"/>
    <property type="molecule type" value="Genomic_DNA"/>
</dbReference>
<dbReference type="GO" id="GO:0051287">
    <property type="term" value="F:NAD binding"/>
    <property type="evidence" value="ECO:0007669"/>
    <property type="project" value="InterPro"/>
</dbReference>
<dbReference type="CDD" id="cd12155">
    <property type="entry name" value="PGDH_1"/>
    <property type="match status" value="1"/>
</dbReference>
<accession>A0A1L8RAK2</accession>
<dbReference type="PANTHER" id="PTHR43333">
    <property type="entry name" value="2-HACID_DH_C DOMAIN-CONTAINING PROTEIN"/>
    <property type="match status" value="1"/>
</dbReference>
<dbReference type="RefSeq" id="WP_071863747.1">
    <property type="nucleotide sequence ID" value="NZ_JBHLVQ010000015.1"/>
</dbReference>
<comment type="similarity">
    <text evidence="1 4">Belongs to the D-isomer specific 2-hydroxyacid dehydrogenase family.</text>
</comment>
<evidence type="ECO:0000256" key="1">
    <source>
        <dbReference type="ARBA" id="ARBA00005854"/>
    </source>
</evidence>
<evidence type="ECO:0000313" key="7">
    <source>
        <dbReference type="EMBL" id="OJG16800.1"/>
    </source>
</evidence>
<keyword evidence="2 4" id="KW-0560">Oxidoreductase</keyword>
<dbReference type="InterPro" id="IPR036291">
    <property type="entry name" value="NAD(P)-bd_dom_sf"/>
</dbReference>
<dbReference type="Proteomes" id="UP000182835">
    <property type="component" value="Unassembled WGS sequence"/>
</dbReference>
<evidence type="ECO:0000256" key="3">
    <source>
        <dbReference type="ARBA" id="ARBA00023027"/>
    </source>
</evidence>
<gene>
    <name evidence="7" type="ORF">RU96_GL000267</name>
</gene>